<dbReference type="EMBL" id="MU393583">
    <property type="protein sequence ID" value="KAI4860534.1"/>
    <property type="molecule type" value="Genomic_DNA"/>
</dbReference>
<proteinExistence type="predicted"/>
<evidence type="ECO:0000313" key="2">
    <source>
        <dbReference type="Proteomes" id="UP001497700"/>
    </source>
</evidence>
<name>A0ACB9YNJ5_9PEZI</name>
<dbReference type="Proteomes" id="UP001497700">
    <property type="component" value="Unassembled WGS sequence"/>
</dbReference>
<evidence type="ECO:0000313" key="1">
    <source>
        <dbReference type="EMBL" id="KAI4860534.1"/>
    </source>
</evidence>
<protein>
    <submittedName>
        <fullName evidence="1">Uncharacterized protein</fullName>
    </submittedName>
</protein>
<reference evidence="1 2" key="1">
    <citation type="journal article" date="2022" name="New Phytol.">
        <title>Ecological generalism drives hyperdiversity of secondary metabolite gene clusters in xylarialean endophytes.</title>
        <authorList>
            <person name="Franco M.E.E."/>
            <person name="Wisecaver J.H."/>
            <person name="Arnold A.E."/>
            <person name="Ju Y.M."/>
            <person name="Slot J.C."/>
            <person name="Ahrendt S."/>
            <person name="Moore L.P."/>
            <person name="Eastman K.E."/>
            <person name="Scott K."/>
            <person name="Konkel Z."/>
            <person name="Mondo S.J."/>
            <person name="Kuo A."/>
            <person name="Hayes R.D."/>
            <person name="Haridas S."/>
            <person name="Andreopoulos B."/>
            <person name="Riley R."/>
            <person name="LaButti K."/>
            <person name="Pangilinan J."/>
            <person name="Lipzen A."/>
            <person name="Amirebrahimi M."/>
            <person name="Yan J."/>
            <person name="Adam C."/>
            <person name="Keymanesh K."/>
            <person name="Ng V."/>
            <person name="Louie K."/>
            <person name="Northen T."/>
            <person name="Drula E."/>
            <person name="Henrissat B."/>
            <person name="Hsieh H.M."/>
            <person name="Youens-Clark K."/>
            <person name="Lutzoni F."/>
            <person name="Miadlikowska J."/>
            <person name="Eastwood D.C."/>
            <person name="Hamelin R.C."/>
            <person name="Grigoriev I.V."/>
            <person name="U'Ren J.M."/>
        </authorList>
    </citation>
    <scope>NUCLEOTIDE SEQUENCE [LARGE SCALE GENOMIC DNA]</scope>
    <source>
        <strain evidence="1 2">CBS 119005</strain>
    </source>
</reference>
<accession>A0ACB9YNJ5</accession>
<organism evidence="1 2">
    <name type="scientific">Hypoxylon rubiginosum</name>
    <dbReference type="NCBI Taxonomy" id="110542"/>
    <lineage>
        <taxon>Eukaryota</taxon>
        <taxon>Fungi</taxon>
        <taxon>Dikarya</taxon>
        <taxon>Ascomycota</taxon>
        <taxon>Pezizomycotina</taxon>
        <taxon>Sordariomycetes</taxon>
        <taxon>Xylariomycetidae</taxon>
        <taxon>Xylariales</taxon>
        <taxon>Hypoxylaceae</taxon>
        <taxon>Hypoxylon</taxon>
    </lineage>
</organism>
<keyword evidence="2" id="KW-1185">Reference proteome</keyword>
<gene>
    <name evidence="1" type="ORF">F4820DRAFT_452842</name>
</gene>
<sequence length="236" mass="26118">MVMEITPRLKAYFPKGYVIEKFYLGEDAHDFKYTVSNNSIDRKTKALMSLHDGPTEDSPAIATIHSPMTRDPINEVKITVQLPSHGYSAEREKTTITLFILRLIGHTRYAFRTKVGQPATARVEKFEWRPSHGNEVRTIHPSAYGCKLVRVGQEGPGGGEGGARKTRQSGETSDGKEVVAVWGTTHGLVPSVLVPTKKPFTFQLCGSGKTGELGEEFSIFALMTALQLYTMTEQPM</sequence>
<comment type="caution">
    <text evidence="1">The sequence shown here is derived from an EMBL/GenBank/DDBJ whole genome shotgun (WGS) entry which is preliminary data.</text>
</comment>